<dbReference type="GO" id="GO:0051301">
    <property type="term" value="P:cell division"/>
    <property type="evidence" value="ECO:0007669"/>
    <property type="project" value="UniProtKB-KW"/>
</dbReference>
<dbReference type="Pfam" id="PF00905">
    <property type="entry name" value="Transpeptidase"/>
    <property type="match status" value="1"/>
</dbReference>
<dbReference type="Proteomes" id="UP000288096">
    <property type="component" value="Unassembled WGS sequence"/>
</dbReference>
<dbReference type="Gene3D" id="3.40.710.10">
    <property type="entry name" value="DD-peptidase/beta-lactamase superfamily"/>
    <property type="match status" value="1"/>
</dbReference>
<accession>A0A401FYD1</accession>
<name>A0A401FYD1_9BACT</name>
<protein>
    <submittedName>
        <fullName evidence="7">Cell division protein FtsI</fullName>
    </submittedName>
</protein>
<feature type="transmembrane region" description="Helical" evidence="4">
    <location>
        <begin position="12"/>
        <end position="34"/>
    </location>
</feature>
<dbReference type="InterPro" id="IPR050515">
    <property type="entry name" value="Beta-lactam/transpept"/>
</dbReference>
<dbReference type="SUPFAM" id="SSF56519">
    <property type="entry name" value="Penicillin binding protein dimerisation domain"/>
    <property type="match status" value="1"/>
</dbReference>
<keyword evidence="4" id="KW-1133">Transmembrane helix</keyword>
<evidence type="ECO:0000256" key="3">
    <source>
        <dbReference type="ARBA" id="ARBA00023136"/>
    </source>
</evidence>
<keyword evidence="2" id="KW-0378">Hydrolase</keyword>
<keyword evidence="2" id="KW-0645">Protease</keyword>
<evidence type="ECO:0000256" key="1">
    <source>
        <dbReference type="ARBA" id="ARBA00004370"/>
    </source>
</evidence>
<evidence type="ECO:0000259" key="5">
    <source>
        <dbReference type="Pfam" id="PF00905"/>
    </source>
</evidence>
<evidence type="ECO:0000259" key="6">
    <source>
        <dbReference type="Pfam" id="PF03717"/>
    </source>
</evidence>
<dbReference type="GO" id="GO:0004180">
    <property type="term" value="F:carboxypeptidase activity"/>
    <property type="evidence" value="ECO:0007669"/>
    <property type="project" value="UniProtKB-KW"/>
</dbReference>
<dbReference type="Gene3D" id="1.10.150.770">
    <property type="match status" value="1"/>
</dbReference>
<dbReference type="InterPro" id="IPR001460">
    <property type="entry name" value="PCN-bd_Tpept"/>
</dbReference>
<keyword evidence="8" id="KW-1185">Reference proteome</keyword>
<feature type="domain" description="Penicillin-binding protein transpeptidase" evidence="5">
    <location>
        <begin position="244"/>
        <end position="551"/>
    </location>
</feature>
<dbReference type="Gene3D" id="3.30.450.330">
    <property type="match status" value="1"/>
</dbReference>
<evidence type="ECO:0000313" key="7">
    <source>
        <dbReference type="EMBL" id="GBC61979.1"/>
    </source>
</evidence>
<dbReference type="InterPro" id="IPR005311">
    <property type="entry name" value="PBP_dimer"/>
</dbReference>
<dbReference type="PANTHER" id="PTHR30627:SF1">
    <property type="entry name" value="PEPTIDOGLYCAN D,D-TRANSPEPTIDASE FTSI"/>
    <property type="match status" value="1"/>
</dbReference>
<organism evidence="7 8">
    <name type="scientific">Desulfonema ishimotonii</name>
    <dbReference type="NCBI Taxonomy" id="45657"/>
    <lineage>
        <taxon>Bacteria</taxon>
        <taxon>Pseudomonadati</taxon>
        <taxon>Thermodesulfobacteriota</taxon>
        <taxon>Desulfobacteria</taxon>
        <taxon>Desulfobacterales</taxon>
        <taxon>Desulfococcaceae</taxon>
        <taxon>Desulfonema</taxon>
    </lineage>
</organism>
<keyword evidence="7" id="KW-0132">Cell division</keyword>
<dbReference type="EMBL" id="BEXT01000001">
    <property type="protein sequence ID" value="GBC61979.1"/>
    <property type="molecule type" value="Genomic_DNA"/>
</dbReference>
<comment type="caution">
    <text evidence="7">The sequence shown here is derived from an EMBL/GenBank/DDBJ whole genome shotgun (WGS) entry which is preliminary data.</text>
</comment>
<keyword evidence="4" id="KW-0812">Transmembrane</keyword>
<reference evidence="8" key="1">
    <citation type="submission" date="2017-11" db="EMBL/GenBank/DDBJ databases">
        <authorList>
            <person name="Watanabe M."/>
            <person name="Kojima H."/>
        </authorList>
    </citation>
    <scope>NUCLEOTIDE SEQUENCE [LARGE SCALE GENOMIC DNA]</scope>
    <source>
        <strain evidence="8">Tokyo 01</strain>
    </source>
</reference>
<dbReference type="GO" id="GO:0005886">
    <property type="term" value="C:plasma membrane"/>
    <property type="evidence" value="ECO:0007669"/>
    <property type="project" value="TreeGrafter"/>
</dbReference>
<reference evidence="8" key="2">
    <citation type="submission" date="2019-01" db="EMBL/GenBank/DDBJ databases">
        <title>Genome sequence of Desulfonema ishimotonii strain Tokyo 01.</title>
        <authorList>
            <person name="Fukui M."/>
        </authorList>
    </citation>
    <scope>NUCLEOTIDE SEQUENCE [LARGE SCALE GENOMIC DNA]</scope>
    <source>
        <strain evidence="8">Tokyo 01</strain>
    </source>
</reference>
<evidence type="ECO:0000256" key="2">
    <source>
        <dbReference type="ARBA" id="ARBA00022645"/>
    </source>
</evidence>
<keyword evidence="7" id="KW-0131">Cell cycle</keyword>
<dbReference type="Gene3D" id="3.90.1310.10">
    <property type="entry name" value="Penicillin-binding protein 2a (Domain 2)"/>
    <property type="match status" value="1"/>
</dbReference>
<dbReference type="PANTHER" id="PTHR30627">
    <property type="entry name" value="PEPTIDOGLYCAN D,D-TRANSPEPTIDASE"/>
    <property type="match status" value="1"/>
</dbReference>
<gene>
    <name evidence="7" type="ORF">DENIS_2942</name>
</gene>
<evidence type="ECO:0000313" key="8">
    <source>
        <dbReference type="Proteomes" id="UP000288096"/>
    </source>
</evidence>
<dbReference type="GO" id="GO:0008658">
    <property type="term" value="F:penicillin binding"/>
    <property type="evidence" value="ECO:0007669"/>
    <property type="project" value="InterPro"/>
</dbReference>
<sequence length="588" mass="64305">MKTTEANGINFRITAVAVLFALLFLGIAVKVIYLQVFCGEWLSRKAVGQIEKTLTTCGKRGMIYDTRLREMAVSVDTTSVAAYPRQIHDTDETASALSGILQMPPDPLRLKLISRRSFVWIRRQVPPKEEKAVRELKLAGIDFIPDTGRYYPNSTRAGQLIGFTGIDGRGLEGLEFYYNEQLRGKAYQFTVLKDALGKKFEAENEYHAARSSGNNLVLTIDRTIQYIAENALSETLASFSARSGMAIVMDPKTGAILALANGPLFNPNSYRQFTRECWRNRAITDPFEPGSTMKVFSAAAAIESGGCTPNTIFFCENGKYRIGDDVVHDTHPYGWLSLQKIIKHSSNIGAIKMGEMVGPEVLYRTLRDFGFGQKTGIDCPGETPGNLLPFEKWSKIDAGAISFGHGISVSALQLITALSAIANRGVLMKPYVVRAITDPGGGLVRSFGPCKVRQVVSEKTADTVKKMMVSVVQSGGTGVRAALDGYSVCGKTGTSQKLNEKGEYAGDAYIASFMGIVPVENPRVAILVVIDEPRKDHYGGTVAGPAFRKIARETLNYMNVPPQNSTERLTAFLKTRSSVETIRAYPAP</sequence>
<dbReference type="SUPFAM" id="SSF56601">
    <property type="entry name" value="beta-lactamase/transpeptidase-like"/>
    <property type="match status" value="1"/>
</dbReference>
<dbReference type="Pfam" id="PF03717">
    <property type="entry name" value="PBP_dimer"/>
    <property type="match status" value="1"/>
</dbReference>
<dbReference type="AlphaFoldDB" id="A0A401FYD1"/>
<keyword evidence="3 4" id="KW-0472">Membrane</keyword>
<comment type="subcellular location">
    <subcellularLocation>
        <location evidence="1">Membrane</location>
    </subcellularLocation>
</comment>
<dbReference type="GO" id="GO:0071555">
    <property type="term" value="P:cell wall organization"/>
    <property type="evidence" value="ECO:0007669"/>
    <property type="project" value="TreeGrafter"/>
</dbReference>
<proteinExistence type="predicted"/>
<dbReference type="OrthoDB" id="9789078at2"/>
<dbReference type="InterPro" id="IPR036138">
    <property type="entry name" value="PBP_dimer_sf"/>
</dbReference>
<keyword evidence="2" id="KW-0121">Carboxypeptidase</keyword>
<dbReference type="InterPro" id="IPR012338">
    <property type="entry name" value="Beta-lactam/transpept-like"/>
</dbReference>
<feature type="domain" description="Penicillin-binding protein dimerisation" evidence="6">
    <location>
        <begin position="58"/>
        <end position="200"/>
    </location>
</feature>
<evidence type="ECO:0000256" key="4">
    <source>
        <dbReference type="SAM" id="Phobius"/>
    </source>
</evidence>
<dbReference type="RefSeq" id="WP_124329200.1">
    <property type="nucleotide sequence ID" value="NZ_BEXT01000001.1"/>
</dbReference>